<evidence type="ECO:0000313" key="2">
    <source>
        <dbReference type="EMBL" id="MBK9298311.1"/>
    </source>
</evidence>
<evidence type="ECO:0000256" key="1">
    <source>
        <dbReference type="SAM" id="MobiDB-lite"/>
    </source>
</evidence>
<feature type="compositionally biased region" description="Acidic residues" evidence="1">
    <location>
        <begin position="72"/>
        <end position="90"/>
    </location>
</feature>
<dbReference type="EMBL" id="JADJZA010000008">
    <property type="protein sequence ID" value="MBK9298311.1"/>
    <property type="molecule type" value="Genomic_DNA"/>
</dbReference>
<reference evidence="2 3" key="1">
    <citation type="submission" date="2020-10" db="EMBL/GenBank/DDBJ databases">
        <title>Connecting structure to function with the recovery of over 1000 high-quality activated sludge metagenome-assembled genomes encoding full-length rRNA genes using long-read sequencing.</title>
        <authorList>
            <person name="Singleton C.M."/>
            <person name="Petriglieri F."/>
            <person name="Kristensen J.M."/>
            <person name="Kirkegaard R.H."/>
            <person name="Michaelsen T.Y."/>
            <person name="Andersen M.H."/>
            <person name="Karst S.M."/>
            <person name="Dueholm M.S."/>
            <person name="Nielsen P.H."/>
            <person name="Albertsen M."/>
        </authorList>
    </citation>
    <scope>NUCLEOTIDE SEQUENCE [LARGE SCALE GENOMIC DNA]</scope>
    <source>
        <strain evidence="2">Lyne_18-Q3-R50-59_MAXAC.006</strain>
    </source>
</reference>
<name>A0A936NG18_9ACTN</name>
<sequence>MAADDIDEIDELDDDAGAVDDVDEEELDEEDLSDDLHVDEDDDAVIGTVDDEIDDEDEKAEGASKAAKPSTDDDEEDEEDLGPDDVEADLDTILKGKIASEDDLDDDDEDEDEALVVPVKKTVAEQADGVTARQEGEFSCPGCFMVVHPRQFGRRSNPVCPSGEEDCPGIEIAFGTS</sequence>
<proteinExistence type="predicted"/>
<protein>
    <submittedName>
        <fullName evidence="2">DUF4193 family protein</fullName>
    </submittedName>
</protein>
<dbReference type="Proteomes" id="UP000727993">
    <property type="component" value="Unassembled WGS sequence"/>
</dbReference>
<feature type="compositionally biased region" description="Acidic residues" evidence="1">
    <location>
        <begin position="101"/>
        <end position="112"/>
    </location>
</feature>
<evidence type="ECO:0000313" key="3">
    <source>
        <dbReference type="Proteomes" id="UP000727993"/>
    </source>
</evidence>
<dbReference type="AlphaFoldDB" id="A0A936NG18"/>
<feature type="region of interest" description="Disordered" evidence="1">
    <location>
        <begin position="1"/>
        <end position="112"/>
    </location>
</feature>
<comment type="caution">
    <text evidence="2">The sequence shown here is derived from an EMBL/GenBank/DDBJ whole genome shotgun (WGS) entry which is preliminary data.</text>
</comment>
<feature type="compositionally biased region" description="Acidic residues" evidence="1">
    <location>
        <begin position="1"/>
        <end position="59"/>
    </location>
</feature>
<organism evidence="2 3">
    <name type="scientific">Candidatus Neomicrothrix subdominans</name>
    <dbReference type="NCBI Taxonomy" id="2954438"/>
    <lineage>
        <taxon>Bacteria</taxon>
        <taxon>Bacillati</taxon>
        <taxon>Actinomycetota</taxon>
        <taxon>Acidimicrobiia</taxon>
        <taxon>Acidimicrobiales</taxon>
        <taxon>Microthrixaceae</taxon>
        <taxon>Candidatus Neomicrothrix</taxon>
    </lineage>
</organism>
<accession>A0A936NG18</accession>
<gene>
    <name evidence="2" type="ORF">IPN02_16015</name>
</gene>